<evidence type="ECO:0000313" key="2">
    <source>
        <dbReference type="EMBL" id="KAG7043300.1"/>
    </source>
</evidence>
<evidence type="ECO:0000256" key="1">
    <source>
        <dbReference type="SAM" id="MobiDB-lite"/>
    </source>
</evidence>
<comment type="caution">
    <text evidence="2">The sequence shown here is derived from an EMBL/GenBank/DDBJ whole genome shotgun (WGS) entry which is preliminary data.</text>
</comment>
<protein>
    <submittedName>
        <fullName evidence="2">Uncharacterized protein</fullName>
    </submittedName>
</protein>
<dbReference type="EMBL" id="JAESDN010000012">
    <property type="protein sequence ID" value="KAG7043300.1"/>
    <property type="molecule type" value="Genomic_DNA"/>
</dbReference>
<gene>
    <name evidence="2" type="ORF">JMJ77_003006</name>
</gene>
<sequence length="175" mass="19965">MNIDIETDWTQPWPFAHSSSQQASSGSQPHAAADGILRVIQNVRFDWPCSKITYPEDLYGALEWSLCLPSIKRVYVDKHLRHPTYGVAGYLKTGRYRLGSDKRGPECLHLVGLPDSITYYLQCPMTDKTPLKALRSRKIPVVVRDPSFSDESDETVPLELFLDDKDEVCFRLFCQ</sequence>
<dbReference type="Proteomes" id="UP000699042">
    <property type="component" value="Unassembled WGS sequence"/>
</dbReference>
<dbReference type="AlphaFoldDB" id="A0A9P7U7L2"/>
<proteinExistence type="predicted"/>
<organism evidence="2 3">
    <name type="scientific">Colletotrichum scovillei</name>
    <dbReference type="NCBI Taxonomy" id="1209932"/>
    <lineage>
        <taxon>Eukaryota</taxon>
        <taxon>Fungi</taxon>
        <taxon>Dikarya</taxon>
        <taxon>Ascomycota</taxon>
        <taxon>Pezizomycotina</taxon>
        <taxon>Sordariomycetes</taxon>
        <taxon>Hypocreomycetidae</taxon>
        <taxon>Glomerellales</taxon>
        <taxon>Glomerellaceae</taxon>
        <taxon>Colletotrichum</taxon>
        <taxon>Colletotrichum acutatum species complex</taxon>
    </lineage>
</organism>
<evidence type="ECO:0000313" key="3">
    <source>
        <dbReference type="Proteomes" id="UP000699042"/>
    </source>
</evidence>
<keyword evidence="3" id="KW-1185">Reference proteome</keyword>
<accession>A0A9P7U7L2</accession>
<reference evidence="2" key="1">
    <citation type="submission" date="2021-05" db="EMBL/GenBank/DDBJ databases">
        <title>Comparative genomics of three Colletotrichum scovillei strains and genetic complementation revealed genes involved fungal growth and virulence on chili pepper.</title>
        <authorList>
            <person name="Hsieh D.-K."/>
            <person name="Chuang S.-C."/>
            <person name="Chen C.-Y."/>
            <person name="Chao Y.-T."/>
            <person name="Lu M.-Y.J."/>
            <person name="Lee M.-H."/>
            <person name="Shih M.-C."/>
        </authorList>
    </citation>
    <scope>NUCLEOTIDE SEQUENCE</scope>
    <source>
        <strain evidence="2">Coll-153</strain>
    </source>
</reference>
<name>A0A9P7U7L2_9PEZI</name>
<feature type="compositionally biased region" description="Low complexity" evidence="1">
    <location>
        <begin position="16"/>
        <end position="29"/>
    </location>
</feature>
<feature type="region of interest" description="Disordered" evidence="1">
    <location>
        <begin position="1"/>
        <end position="29"/>
    </location>
</feature>